<evidence type="ECO:0008006" key="3">
    <source>
        <dbReference type="Google" id="ProtNLM"/>
    </source>
</evidence>
<dbReference type="EMBL" id="ML119656">
    <property type="protein sequence ID" value="RPA84867.1"/>
    <property type="molecule type" value="Genomic_DNA"/>
</dbReference>
<sequence length="410" mass="47787">MDYAPIERLPRELKLEILSLLDYISLFNLCDAIETFRQVYNAYQTQIRSPHHSPEVIQLLDRFRPVTGMSSTSIAIFANFHSWVTYGGTFRQFLSASELEEKRTRFSARTGIVASMDEARFVVQLEEYASFLYSEAKKYGYRDRYGNYSWIKNTGLSEVRWRWGLKTLAVPEGYVEVPEHRAAREKAIWQFLIATTYYLDRREFLQEERVITPMLQLERWLAVTKEKAKKHRNITNPRMLYDNSYIDTLPVADLATVISVATPIVQCLYLPPVQRASYENTFGHLRSLTTFLDTKCKLAVDNPVLTETIAGIEWLSSTVEVPFEKGTDTGAWRPDYWEMRKDFADRFHRGAVENWPAIRPQFYEKVQDRRRRITCLPEGLHYGDLVDNESYMLILKSSLYQNNSIGDGVV</sequence>
<dbReference type="Proteomes" id="UP000275078">
    <property type="component" value="Unassembled WGS sequence"/>
</dbReference>
<proteinExistence type="predicted"/>
<evidence type="ECO:0000313" key="1">
    <source>
        <dbReference type="EMBL" id="RPA84867.1"/>
    </source>
</evidence>
<gene>
    <name evidence="1" type="ORF">BJ508DRAFT_323060</name>
</gene>
<reference evidence="1 2" key="1">
    <citation type="journal article" date="2018" name="Nat. Ecol. Evol.">
        <title>Pezizomycetes genomes reveal the molecular basis of ectomycorrhizal truffle lifestyle.</title>
        <authorList>
            <person name="Murat C."/>
            <person name="Payen T."/>
            <person name="Noel B."/>
            <person name="Kuo A."/>
            <person name="Morin E."/>
            <person name="Chen J."/>
            <person name="Kohler A."/>
            <person name="Krizsan K."/>
            <person name="Balestrini R."/>
            <person name="Da Silva C."/>
            <person name="Montanini B."/>
            <person name="Hainaut M."/>
            <person name="Levati E."/>
            <person name="Barry K.W."/>
            <person name="Belfiori B."/>
            <person name="Cichocki N."/>
            <person name="Clum A."/>
            <person name="Dockter R.B."/>
            <person name="Fauchery L."/>
            <person name="Guy J."/>
            <person name="Iotti M."/>
            <person name="Le Tacon F."/>
            <person name="Lindquist E.A."/>
            <person name="Lipzen A."/>
            <person name="Malagnac F."/>
            <person name="Mello A."/>
            <person name="Molinier V."/>
            <person name="Miyauchi S."/>
            <person name="Poulain J."/>
            <person name="Riccioni C."/>
            <person name="Rubini A."/>
            <person name="Sitrit Y."/>
            <person name="Splivallo R."/>
            <person name="Traeger S."/>
            <person name="Wang M."/>
            <person name="Zifcakova L."/>
            <person name="Wipf D."/>
            <person name="Zambonelli A."/>
            <person name="Paolocci F."/>
            <person name="Nowrousian M."/>
            <person name="Ottonello S."/>
            <person name="Baldrian P."/>
            <person name="Spatafora J.W."/>
            <person name="Henrissat B."/>
            <person name="Nagy L.G."/>
            <person name="Aury J.M."/>
            <person name="Wincker P."/>
            <person name="Grigoriev I.V."/>
            <person name="Bonfante P."/>
            <person name="Martin F.M."/>
        </authorList>
    </citation>
    <scope>NUCLEOTIDE SEQUENCE [LARGE SCALE GENOMIC DNA]</scope>
    <source>
        <strain evidence="1 2">RN42</strain>
    </source>
</reference>
<protein>
    <recommendedName>
        <fullName evidence="3">F-box domain-containing protein</fullName>
    </recommendedName>
</protein>
<dbReference type="AlphaFoldDB" id="A0A3N4IHG5"/>
<keyword evidence="2" id="KW-1185">Reference proteome</keyword>
<name>A0A3N4IHG5_ASCIM</name>
<evidence type="ECO:0000313" key="2">
    <source>
        <dbReference type="Proteomes" id="UP000275078"/>
    </source>
</evidence>
<organism evidence="1 2">
    <name type="scientific">Ascobolus immersus RN42</name>
    <dbReference type="NCBI Taxonomy" id="1160509"/>
    <lineage>
        <taxon>Eukaryota</taxon>
        <taxon>Fungi</taxon>
        <taxon>Dikarya</taxon>
        <taxon>Ascomycota</taxon>
        <taxon>Pezizomycotina</taxon>
        <taxon>Pezizomycetes</taxon>
        <taxon>Pezizales</taxon>
        <taxon>Ascobolaceae</taxon>
        <taxon>Ascobolus</taxon>
    </lineage>
</organism>
<accession>A0A3N4IHG5</accession>